<evidence type="ECO:0000256" key="4">
    <source>
        <dbReference type="ARBA" id="ARBA00022840"/>
    </source>
</evidence>
<dbReference type="GO" id="GO:0003676">
    <property type="term" value="F:nucleic acid binding"/>
    <property type="evidence" value="ECO:0007669"/>
    <property type="project" value="InterPro"/>
</dbReference>
<dbReference type="PROSITE" id="PS51195">
    <property type="entry name" value="Q_MOTIF"/>
    <property type="match status" value="1"/>
</dbReference>
<dbReference type="PANTHER" id="PTHR47959">
    <property type="entry name" value="ATP-DEPENDENT RNA HELICASE RHLE-RELATED"/>
    <property type="match status" value="1"/>
</dbReference>
<dbReference type="CDD" id="cd18787">
    <property type="entry name" value="SF2_C_DEAD"/>
    <property type="match status" value="1"/>
</dbReference>
<dbReference type="SMART" id="SM00490">
    <property type="entry name" value="HELICc"/>
    <property type="match status" value="1"/>
</dbReference>
<feature type="short sequence motif" description="Q motif" evidence="6">
    <location>
        <begin position="7"/>
        <end position="35"/>
    </location>
</feature>
<evidence type="ECO:0000313" key="12">
    <source>
        <dbReference type="Proteomes" id="UP000249799"/>
    </source>
</evidence>
<evidence type="ECO:0000313" key="11">
    <source>
        <dbReference type="EMBL" id="AWV89414.1"/>
    </source>
</evidence>
<dbReference type="CDD" id="cd12252">
    <property type="entry name" value="RRM_DbpA"/>
    <property type="match status" value="1"/>
</dbReference>
<dbReference type="InterPro" id="IPR012677">
    <property type="entry name" value="Nucleotide-bd_a/b_plait_sf"/>
</dbReference>
<dbReference type="Pfam" id="PF00270">
    <property type="entry name" value="DEAD"/>
    <property type="match status" value="1"/>
</dbReference>
<keyword evidence="2" id="KW-0378">Hydrolase</keyword>
<feature type="region of interest" description="Disordered" evidence="7">
    <location>
        <begin position="459"/>
        <end position="682"/>
    </location>
</feature>
<accession>A0A2Z4FL43</accession>
<dbReference type="RefSeq" id="WP_111334008.1">
    <property type="nucleotide sequence ID" value="NZ_CP030032.1"/>
</dbReference>
<protein>
    <recommendedName>
        <fullName evidence="13">DEAD/DEAH box helicase</fullName>
    </recommendedName>
</protein>
<dbReference type="PROSITE" id="PS51192">
    <property type="entry name" value="HELICASE_ATP_BIND_1"/>
    <property type="match status" value="1"/>
</dbReference>
<feature type="compositionally biased region" description="Basic residues" evidence="7">
    <location>
        <begin position="621"/>
        <end position="630"/>
    </location>
</feature>
<evidence type="ECO:0000256" key="7">
    <source>
        <dbReference type="SAM" id="MobiDB-lite"/>
    </source>
</evidence>
<dbReference type="InterPro" id="IPR001650">
    <property type="entry name" value="Helicase_C-like"/>
</dbReference>
<dbReference type="Proteomes" id="UP000249799">
    <property type="component" value="Chromosome"/>
</dbReference>
<reference evidence="11 12" key="1">
    <citation type="submission" date="2018-06" db="EMBL/GenBank/DDBJ databases">
        <title>Lujinxingia sediminis gen. nov. sp. nov., a new facultative anaerobic member of the class Deltaproteobacteria, and proposal of Lujinxingaceae fam. nov.</title>
        <authorList>
            <person name="Guo L.-Y."/>
            <person name="Li C.-M."/>
            <person name="Wang S."/>
            <person name="Du Z.-J."/>
        </authorList>
    </citation>
    <scope>NUCLEOTIDE SEQUENCE [LARGE SCALE GENOMIC DNA]</scope>
    <source>
        <strain evidence="11 12">FA350</strain>
    </source>
</reference>
<dbReference type="GO" id="GO:0016787">
    <property type="term" value="F:hydrolase activity"/>
    <property type="evidence" value="ECO:0007669"/>
    <property type="project" value="UniProtKB-KW"/>
</dbReference>
<dbReference type="PANTHER" id="PTHR47959:SF1">
    <property type="entry name" value="ATP-DEPENDENT RNA HELICASE DBPA"/>
    <property type="match status" value="1"/>
</dbReference>
<dbReference type="CDD" id="cd00268">
    <property type="entry name" value="DEADc"/>
    <property type="match status" value="1"/>
</dbReference>
<dbReference type="InterPro" id="IPR011545">
    <property type="entry name" value="DEAD/DEAH_box_helicase_dom"/>
</dbReference>
<dbReference type="GO" id="GO:0003724">
    <property type="term" value="F:RNA helicase activity"/>
    <property type="evidence" value="ECO:0007669"/>
    <property type="project" value="InterPro"/>
</dbReference>
<dbReference type="GO" id="GO:0005829">
    <property type="term" value="C:cytosol"/>
    <property type="evidence" value="ECO:0007669"/>
    <property type="project" value="TreeGrafter"/>
</dbReference>
<keyword evidence="12" id="KW-1185">Reference proteome</keyword>
<dbReference type="InterPro" id="IPR027417">
    <property type="entry name" value="P-loop_NTPase"/>
</dbReference>
<feature type="domain" description="Helicase ATP-binding" evidence="8">
    <location>
        <begin position="38"/>
        <end position="207"/>
    </location>
</feature>
<feature type="compositionally biased region" description="Basic residues" evidence="7">
    <location>
        <begin position="639"/>
        <end position="648"/>
    </location>
</feature>
<name>A0A2Z4FL43_9DELT</name>
<evidence type="ECO:0000256" key="6">
    <source>
        <dbReference type="PROSITE-ProRule" id="PRU00552"/>
    </source>
</evidence>
<dbReference type="PROSITE" id="PS51194">
    <property type="entry name" value="HELICASE_CTER"/>
    <property type="match status" value="1"/>
</dbReference>
<dbReference type="SMART" id="SM00487">
    <property type="entry name" value="DEXDc"/>
    <property type="match status" value="1"/>
</dbReference>
<proteinExistence type="inferred from homology"/>
<gene>
    <name evidence="11" type="ORF">DN745_08715</name>
</gene>
<evidence type="ECO:0000256" key="1">
    <source>
        <dbReference type="ARBA" id="ARBA00022741"/>
    </source>
</evidence>
<feature type="compositionally biased region" description="Basic residues" evidence="7">
    <location>
        <begin position="547"/>
        <end position="556"/>
    </location>
</feature>
<dbReference type="InterPro" id="IPR050079">
    <property type="entry name" value="DEAD_box_RNA_helicase"/>
</dbReference>
<organism evidence="11 12">
    <name type="scientific">Bradymonas sediminis</name>
    <dbReference type="NCBI Taxonomy" id="1548548"/>
    <lineage>
        <taxon>Bacteria</taxon>
        <taxon>Deltaproteobacteria</taxon>
        <taxon>Bradymonadales</taxon>
        <taxon>Bradymonadaceae</taxon>
        <taxon>Bradymonas</taxon>
    </lineage>
</organism>
<dbReference type="KEGG" id="bsed:DN745_08715"/>
<dbReference type="SUPFAM" id="SSF52540">
    <property type="entry name" value="P-loop containing nucleoside triphosphate hydrolases"/>
    <property type="match status" value="1"/>
</dbReference>
<evidence type="ECO:0000256" key="3">
    <source>
        <dbReference type="ARBA" id="ARBA00022806"/>
    </source>
</evidence>
<keyword evidence="1" id="KW-0547">Nucleotide-binding</keyword>
<evidence type="ECO:0000259" key="10">
    <source>
        <dbReference type="PROSITE" id="PS51195"/>
    </source>
</evidence>
<feature type="domain" description="DEAD-box RNA helicase Q" evidence="10">
    <location>
        <begin position="7"/>
        <end position="35"/>
    </location>
</feature>
<dbReference type="Pfam" id="PF03880">
    <property type="entry name" value="DbpA"/>
    <property type="match status" value="1"/>
</dbReference>
<evidence type="ECO:0000256" key="5">
    <source>
        <dbReference type="ARBA" id="ARBA00038437"/>
    </source>
</evidence>
<dbReference type="Gene3D" id="3.30.70.330">
    <property type="match status" value="1"/>
</dbReference>
<feature type="compositionally biased region" description="Low complexity" evidence="7">
    <location>
        <begin position="559"/>
        <end position="574"/>
    </location>
</feature>
<sequence>MVETVEKSFEDFFLSEEMLKALRTVGYKRPTPVQAESIPLILAGIDLIVQSHTGSGKTAAFAVPATDMLEANPGRIEVLVLAPTRELAKQSAAEFERLGQYKELSATAIYGGASYETQLEALKTAQIVTATPGRLLDLAKRGDIDLSTLRIFCLDEADEMLSMGFREELNAIVDFLPKERQSLLFSATVNSEIQALAKGMLYYPEYISLSGDQVAAAAVTHLYYRVAGMGRKRDLVRVIQFERPDSAIIFCNTRNDTFEVTEYLQQAGYRAKVLNGDLPQNQREATLAELRNGTVDFIVATDVAARGIDITDLTHVINYTLPSSAETYVHRTGRTGRAGKKGRAITLLAPAEMATHFDIMSLYDIEIEQRQLPTDKEVQQAQAVDRLDSLVSDVMAMKDVSGEATLALATTLLSAHAENPGAEPELDSVLAKLLALADMVLRDPKIADIVTGRAPLVAPAKAEPKKDAAEKAAPAKTPEAVEPKEEAAPAKAPTPEASESGRSKRRSNRKSRSKSSSSSRRSSKAHAETKSETKTEAKTETESNEPRRRRRRRSRGAKTTTPSSSSVSTVTPEVDTPEEPSASKRRSTGARRRQPVEDAEESRGNRSRRRKRSSGGSKSSKSSKRSRGSKSSKSSRGSKSSKRSRGSRSSKSTRDNKRSRGNKRSRRNERSSGSAASTASTPTFDTSKMYLNVGRDHVEDSKELLEMICYMSGFDTEDFADISVQSSYSFVQVLQSYFYDIINAINNQEWKGVSISAEPARK</sequence>
<dbReference type="GO" id="GO:0005524">
    <property type="term" value="F:ATP binding"/>
    <property type="evidence" value="ECO:0007669"/>
    <property type="project" value="UniProtKB-KW"/>
</dbReference>
<keyword evidence="4" id="KW-0067">ATP-binding</keyword>
<evidence type="ECO:0000259" key="8">
    <source>
        <dbReference type="PROSITE" id="PS51192"/>
    </source>
</evidence>
<evidence type="ECO:0000256" key="2">
    <source>
        <dbReference type="ARBA" id="ARBA00022801"/>
    </source>
</evidence>
<evidence type="ECO:0000259" key="9">
    <source>
        <dbReference type="PROSITE" id="PS51194"/>
    </source>
</evidence>
<dbReference type="InterPro" id="IPR005580">
    <property type="entry name" value="DbpA/CsdA_RNA-bd_dom"/>
</dbReference>
<dbReference type="AlphaFoldDB" id="A0A2Z4FL43"/>
<dbReference type="Pfam" id="PF00271">
    <property type="entry name" value="Helicase_C"/>
    <property type="match status" value="1"/>
</dbReference>
<keyword evidence="3" id="KW-0347">Helicase</keyword>
<feature type="compositionally biased region" description="Low complexity" evidence="7">
    <location>
        <begin position="489"/>
        <end position="500"/>
    </location>
</feature>
<comment type="similarity">
    <text evidence="5">Belongs to the DEAD box helicase family.</text>
</comment>
<feature type="domain" description="Helicase C-terminal" evidence="9">
    <location>
        <begin position="234"/>
        <end position="378"/>
    </location>
</feature>
<evidence type="ECO:0008006" key="13">
    <source>
        <dbReference type="Google" id="ProtNLM"/>
    </source>
</evidence>
<dbReference type="InterPro" id="IPR014014">
    <property type="entry name" value="RNA_helicase_DEAD_Q_motif"/>
</dbReference>
<dbReference type="InterPro" id="IPR044742">
    <property type="entry name" value="DEAD/DEAH_RhlB"/>
</dbReference>
<dbReference type="OrthoDB" id="9805696at2"/>
<dbReference type="Gene3D" id="3.40.50.300">
    <property type="entry name" value="P-loop containing nucleotide triphosphate hydrolases"/>
    <property type="match status" value="2"/>
</dbReference>
<feature type="compositionally biased region" description="Basic residues" evidence="7">
    <location>
        <begin position="583"/>
        <end position="593"/>
    </location>
</feature>
<dbReference type="InterPro" id="IPR014001">
    <property type="entry name" value="Helicase_ATP-bd"/>
</dbReference>
<feature type="compositionally biased region" description="Basic and acidic residues" evidence="7">
    <location>
        <begin position="525"/>
        <end position="546"/>
    </location>
</feature>
<feature type="compositionally biased region" description="Low complexity" evidence="7">
    <location>
        <begin position="671"/>
        <end position="682"/>
    </location>
</feature>
<feature type="compositionally biased region" description="Basic and acidic residues" evidence="7">
    <location>
        <begin position="479"/>
        <end position="488"/>
    </location>
</feature>
<feature type="compositionally biased region" description="Basic residues" evidence="7">
    <location>
        <begin position="503"/>
        <end position="513"/>
    </location>
</feature>
<dbReference type="EMBL" id="CP030032">
    <property type="protein sequence ID" value="AWV89414.1"/>
    <property type="molecule type" value="Genomic_DNA"/>
</dbReference>